<dbReference type="SUPFAM" id="SSF53784">
    <property type="entry name" value="Phosphofructokinase"/>
    <property type="match status" value="1"/>
</dbReference>
<comment type="subcellular location">
    <subcellularLocation>
        <location evidence="10">Cytoplasm</location>
    </subcellularLocation>
</comment>
<name>A0A2Z4Y3G8_SUMC1</name>
<dbReference type="InterPro" id="IPR000023">
    <property type="entry name" value="Phosphofructokinase_dom"/>
</dbReference>
<keyword evidence="8 10" id="KW-0324">Glycolysis</keyword>
<keyword evidence="3 10" id="KW-0963">Cytoplasm</keyword>
<comment type="function">
    <text evidence="2 10">Catalyzes the phosphorylation of D-fructose 6-phosphate, the first committing step of glycolysis. Uses inorganic phosphate (PPi) as phosphoryl donor instead of ATP like common ATP-dependent phosphofructokinases (ATP-PFKs), which renders the reaction reversible, and can thus function both in glycolysis and gluconeogenesis. Consistently, PPi-PFK can replace the enzymes of both the forward (ATP-PFK) and reverse (fructose-bisphosphatase (FBPase)) reactions.</text>
</comment>
<dbReference type="InterPro" id="IPR011183">
    <property type="entry name" value="PfpB_PPi_PFK"/>
</dbReference>
<dbReference type="EMBL" id="CP030759">
    <property type="protein sequence ID" value="AXA35654.1"/>
    <property type="molecule type" value="Genomic_DNA"/>
</dbReference>
<dbReference type="GO" id="GO:0009749">
    <property type="term" value="P:response to glucose"/>
    <property type="evidence" value="ECO:0007669"/>
    <property type="project" value="TreeGrafter"/>
</dbReference>
<keyword evidence="7 10" id="KW-0460">Magnesium</keyword>
<dbReference type="GO" id="GO:0047334">
    <property type="term" value="F:diphosphate-fructose-6-phosphate 1-phosphotransferase activity"/>
    <property type="evidence" value="ECO:0007669"/>
    <property type="project" value="UniProtKB-EC"/>
</dbReference>
<feature type="binding site" description="in other chain" evidence="10">
    <location>
        <begin position="421"/>
        <end position="424"/>
    </location>
    <ligand>
        <name>substrate</name>
        <note>ligand shared between dimeric partners</note>
    </ligand>
</feature>
<organism evidence="12 13">
    <name type="scientific">Sumerlaea chitinivorans</name>
    <dbReference type="NCBI Taxonomy" id="2250252"/>
    <lineage>
        <taxon>Bacteria</taxon>
        <taxon>Candidatus Sumerlaeota</taxon>
        <taxon>Candidatus Sumerlaeia</taxon>
        <taxon>Candidatus Sumerlaeales</taxon>
        <taxon>Candidatus Sumerlaeaceae</taxon>
        <taxon>Candidatus Sumerlaea</taxon>
    </lineage>
</organism>
<dbReference type="PIRSF" id="PIRSF005677">
    <property type="entry name" value="PPi_PFK_PfpB"/>
    <property type="match status" value="1"/>
</dbReference>
<reference evidence="12 13" key="1">
    <citation type="submission" date="2018-05" db="EMBL/GenBank/DDBJ databases">
        <title>A metagenomic window into the 2 km-deep terrestrial subsurface aquifer revealed taxonomically and functionally diverse microbial community comprising novel uncultured bacterial lineages.</title>
        <authorList>
            <person name="Kadnikov V.V."/>
            <person name="Mardanov A.V."/>
            <person name="Beletsky A.V."/>
            <person name="Banks D."/>
            <person name="Pimenov N.V."/>
            <person name="Frank Y.A."/>
            <person name="Karnachuk O.V."/>
            <person name="Ravin N.V."/>
        </authorList>
    </citation>
    <scope>NUCLEOTIDE SEQUENCE [LARGE SCALE GENOMIC DNA]</scope>
    <source>
        <strain evidence="12">BY</strain>
    </source>
</reference>
<evidence type="ECO:0000313" key="12">
    <source>
        <dbReference type="EMBL" id="AXA35654.1"/>
    </source>
</evidence>
<dbReference type="KEGG" id="schv:BRCON_0877"/>
<keyword evidence="6 10" id="KW-0418">Kinase</keyword>
<dbReference type="PANTHER" id="PTHR43650:SF1">
    <property type="entry name" value="PYROPHOSPHATE--FRUCTOSE 6-PHOSPHATE 1-PHOSPHOTRANSFERASE SUBUNIT BETA 2"/>
    <property type="match status" value="1"/>
</dbReference>
<comment type="catalytic activity">
    <reaction evidence="9 10">
        <text>beta-D-fructose 6-phosphate + diphosphate = beta-D-fructose 1,6-bisphosphate + phosphate + H(+)</text>
        <dbReference type="Rhea" id="RHEA:13613"/>
        <dbReference type="ChEBI" id="CHEBI:15378"/>
        <dbReference type="ChEBI" id="CHEBI:32966"/>
        <dbReference type="ChEBI" id="CHEBI:33019"/>
        <dbReference type="ChEBI" id="CHEBI:43474"/>
        <dbReference type="ChEBI" id="CHEBI:57634"/>
        <dbReference type="EC" id="2.7.1.90"/>
    </reaction>
</comment>
<dbReference type="GO" id="GO:0005829">
    <property type="term" value="C:cytosol"/>
    <property type="evidence" value="ECO:0007669"/>
    <property type="project" value="TreeGrafter"/>
</dbReference>
<dbReference type="PANTHER" id="PTHR43650">
    <property type="entry name" value="PYROPHOSPHATE--FRUCTOSE 6-PHOSPHATE 1-PHOSPHOTRANSFERASE"/>
    <property type="match status" value="1"/>
</dbReference>
<feature type="site" description="Important for catalytic activity and substrate specificity; stabilizes the transition state when the phosphoryl donor is PPi; prevents ATP from binding by mimicking the alpha-phosphate group of ATP" evidence="10">
    <location>
        <position position="176"/>
    </location>
</feature>
<feature type="binding site" description="in other chain" evidence="10">
    <location>
        <begin position="250"/>
        <end position="252"/>
    </location>
    <ligand>
        <name>substrate</name>
        <note>ligand shared between dimeric partners</note>
    </ligand>
</feature>
<evidence type="ECO:0000256" key="3">
    <source>
        <dbReference type="ARBA" id="ARBA00022490"/>
    </source>
</evidence>
<evidence type="ECO:0000256" key="1">
    <source>
        <dbReference type="ARBA" id="ARBA00001946"/>
    </source>
</evidence>
<feature type="binding site" description="in other chain" evidence="10">
    <location>
        <position position="311"/>
    </location>
    <ligand>
        <name>substrate</name>
        <note>ligand shared between dimeric partners</note>
    </ligand>
</feature>
<evidence type="ECO:0000313" key="13">
    <source>
        <dbReference type="Proteomes" id="UP000262583"/>
    </source>
</evidence>
<keyword evidence="5 10" id="KW-0479">Metal-binding</keyword>
<feature type="binding site" evidence="10">
    <location>
        <begin position="242"/>
        <end position="243"/>
    </location>
    <ligand>
        <name>substrate</name>
        <note>ligand shared between dimeric partners</note>
    </ligand>
</feature>
<dbReference type="PRINTS" id="PR00476">
    <property type="entry name" value="PHFRCTKINASE"/>
</dbReference>
<feature type="binding site" evidence="10">
    <location>
        <position position="81"/>
    </location>
    <ligand>
        <name>diphosphate</name>
        <dbReference type="ChEBI" id="CHEBI:33019"/>
    </ligand>
</feature>
<dbReference type="InterPro" id="IPR035966">
    <property type="entry name" value="PKF_sf"/>
</dbReference>
<dbReference type="NCBIfam" id="NF005482">
    <property type="entry name" value="PRK07085.1"/>
    <property type="match status" value="1"/>
</dbReference>
<accession>A0A2Z4Y3G8</accession>
<dbReference type="GO" id="GO:0006002">
    <property type="term" value="P:fructose 6-phosphate metabolic process"/>
    <property type="evidence" value="ECO:0007669"/>
    <property type="project" value="InterPro"/>
</dbReference>
<proteinExistence type="inferred from homology"/>
<dbReference type="Proteomes" id="UP000262583">
    <property type="component" value="Chromosome"/>
</dbReference>
<dbReference type="HAMAP" id="MF_01980">
    <property type="entry name" value="Phosphofructokinase_II_Long"/>
    <property type="match status" value="1"/>
</dbReference>
<comment type="subunit">
    <text evidence="10">Homodimer.</text>
</comment>
<evidence type="ECO:0000256" key="4">
    <source>
        <dbReference type="ARBA" id="ARBA00022679"/>
    </source>
</evidence>
<feature type="domain" description="Phosphofructokinase" evidence="11">
    <location>
        <begin position="73"/>
        <end position="331"/>
    </location>
</feature>
<comment type="cofactor">
    <cofactor evidence="1 10">
        <name>Mg(2+)</name>
        <dbReference type="ChEBI" id="CHEBI:18420"/>
    </cofactor>
</comment>
<feature type="active site" description="Proton acceptor" evidence="10">
    <location>
        <position position="205"/>
    </location>
</feature>
<dbReference type="Pfam" id="PF00365">
    <property type="entry name" value="PFK"/>
    <property type="match status" value="1"/>
</dbReference>
<evidence type="ECO:0000256" key="7">
    <source>
        <dbReference type="ARBA" id="ARBA00022842"/>
    </source>
</evidence>
<dbReference type="GO" id="GO:0046872">
    <property type="term" value="F:metal ion binding"/>
    <property type="evidence" value="ECO:0007669"/>
    <property type="project" value="UniProtKB-KW"/>
</dbReference>
<keyword evidence="4 10" id="KW-0808">Transferase</keyword>
<dbReference type="AlphaFoldDB" id="A0A2Z4Y3G8"/>
<dbReference type="EC" id="2.7.1.90" evidence="10"/>
<protein>
    <recommendedName>
        <fullName evidence="10">Pyrophosphate--fructose 6-phosphate 1-phosphotransferase</fullName>
        <ecNumber evidence="10">2.7.1.90</ecNumber>
    </recommendedName>
    <alternativeName>
        <fullName evidence="10">6-phosphofructokinase, pyrophosphate dependent</fullName>
    </alternativeName>
    <alternativeName>
        <fullName evidence="10">PPi-dependent phosphofructokinase</fullName>
        <shortName evidence="10">PPi-PFK</shortName>
    </alternativeName>
    <alternativeName>
        <fullName evidence="10">Pyrophosphate-dependent 6-phosphofructose-1-kinase</fullName>
    </alternativeName>
</protein>
<dbReference type="Gene3D" id="1.10.10.480">
    <property type="entry name" value="Phosphofructokinase, domain 3"/>
    <property type="match status" value="1"/>
</dbReference>
<evidence type="ECO:0000256" key="6">
    <source>
        <dbReference type="ARBA" id="ARBA00022777"/>
    </source>
</evidence>
<dbReference type="Gene3D" id="3.40.50.450">
    <property type="match status" value="1"/>
</dbReference>
<comment type="similarity">
    <text evidence="10">Belongs to the phosphofructokinase type A (PFKA) family. PPi-dependent PFK group II subfamily. Clade 'Long' sub-subfamily.</text>
</comment>
<dbReference type="GO" id="GO:0003872">
    <property type="term" value="F:6-phosphofructokinase activity"/>
    <property type="evidence" value="ECO:0007669"/>
    <property type="project" value="UniProtKB-UniRule"/>
</dbReference>
<comment type="pathway">
    <text evidence="10">Carbohydrate degradation; glycolysis; D-glyceraldehyde 3-phosphate and glycerone phosphate from D-glucose: step 3/4.</text>
</comment>
<dbReference type="Gene3D" id="3.40.50.460">
    <property type="entry name" value="Phosphofructokinase domain"/>
    <property type="match status" value="1"/>
</dbReference>
<dbReference type="NCBIfam" id="TIGR02477">
    <property type="entry name" value="PFKA_PPi"/>
    <property type="match status" value="1"/>
</dbReference>
<evidence type="ECO:0000256" key="9">
    <source>
        <dbReference type="ARBA" id="ARBA00048072"/>
    </source>
</evidence>
<dbReference type="UniPathway" id="UPA00109">
    <property type="reaction ID" value="UER00182"/>
</dbReference>
<evidence type="ECO:0000256" key="8">
    <source>
        <dbReference type="ARBA" id="ARBA00023152"/>
    </source>
</evidence>
<evidence type="ECO:0000259" key="11">
    <source>
        <dbReference type="Pfam" id="PF00365"/>
    </source>
</evidence>
<comment type="activity regulation">
    <text evidence="10">Non-allosteric.</text>
</comment>
<gene>
    <name evidence="10" type="primary">pfp</name>
    <name evidence="12" type="ORF">BRCON_0877</name>
</gene>
<feature type="binding site" description="in other chain" evidence="10">
    <location>
        <begin position="203"/>
        <end position="205"/>
    </location>
    <ligand>
        <name>substrate</name>
        <note>ligand shared between dimeric partners</note>
    </ligand>
</feature>
<evidence type="ECO:0000256" key="5">
    <source>
        <dbReference type="ARBA" id="ARBA00022723"/>
    </source>
</evidence>
<dbReference type="InterPro" id="IPR022953">
    <property type="entry name" value="ATP_PFK"/>
</dbReference>
<evidence type="ECO:0000256" key="10">
    <source>
        <dbReference type="HAMAP-Rule" id="MF_01980"/>
    </source>
</evidence>
<evidence type="ECO:0000256" key="2">
    <source>
        <dbReference type="ARBA" id="ARBA00003138"/>
    </source>
</evidence>
<feature type="site" description="Important for catalytic activity; stabilizes the transition state when the phosphoryl donor is PPi" evidence="10">
    <location>
        <position position="202"/>
    </location>
</feature>
<dbReference type="GO" id="GO:0005524">
    <property type="term" value="F:ATP binding"/>
    <property type="evidence" value="ECO:0007669"/>
    <property type="project" value="InterPro"/>
</dbReference>
<comment type="caution">
    <text evidence="10">Lacks conserved residue(s) required for the propagation of feature annotation.</text>
</comment>
<sequence>MSQDVSLLQTHRLKYQPKMPAALASGRVGIRKGEFIEPASHAEEIKSRFPKSYGLPLVEIVEGEGELSNAPLKVGVVLSGGPAPGGHNAIAGLFDALKAANPSSQLFGFLNGPKGIFTSKYVELAAEDIDRYRNTGGFDMIGSGRDKIETAEQLAGCEKTAKELGLNALVVIGGDDSNTNAAILAEHCLANGIPLQVIGLPKTIDGDMRNQFIDASFGFDSAAKTYAELVGNICRDARSGRKYYHFIKLMGRAASHVALEVALQTRPNLTIISEEVKAKKLSLKDVVDTIVDVVVRRAEAGKNYGVILIPEGLLEFLADFQEFLKELSSLLKHEEQKLEKLSREEKRKFVAENLKSGALYSTLPPAIQDAVLMRDSHGNLTVSQIETEKFLAELVASRLEVLKSKGKYSGKFSALTHFFGYEGRCIFPSNFDADYTYCLGYAAAQLIRAGLTGYTVSAKNLAHPVDKWVFGGVPVTSMLTMEHRKGELKPVIAKKLVDLNEAPFQYFAKHRDEWVVEDAYLAPGPIQYFGPSEIADARTKTLLLESGLI</sequence>
<feature type="binding site" evidence="10">
    <location>
        <position position="175"/>
    </location>
    <ligand>
        <name>Mg(2+)</name>
        <dbReference type="ChEBI" id="CHEBI:18420"/>
        <note>catalytic</note>
    </ligand>
</feature>